<sequence>MPVLKAKSMPNFSGRTIFSVLPPGTLYLRYAFCIYHHHLSPNVFILFTA</sequence>
<dbReference type="PaxDb" id="411902-CLOBOL_06951"/>
<evidence type="ECO:0000313" key="2">
    <source>
        <dbReference type="Proteomes" id="UP000005396"/>
    </source>
</evidence>
<reference evidence="1 2" key="1">
    <citation type="submission" date="2007-08" db="EMBL/GenBank/DDBJ databases">
        <authorList>
            <person name="Fulton L."/>
            <person name="Clifton S."/>
            <person name="Fulton B."/>
            <person name="Xu J."/>
            <person name="Minx P."/>
            <person name="Pepin K.H."/>
            <person name="Johnson M."/>
            <person name="Thiruvilangam P."/>
            <person name="Bhonagiri V."/>
            <person name="Nash W.E."/>
            <person name="Mardis E.R."/>
            <person name="Wilson R.K."/>
        </authorList>
    </citation>
    <scope>NUCLEOTIDE SEQUENCE [LARGE SCALE GENOMIC DNA]</scope>
    <source>
        <strain evidence="2">ATCC BAA-613 / DSM 15670 / CCUG 46953 / JCM 12243 / WAL 16351</strain>
    </source>
</reference>
<proteinExistence type="predicted"/>
<gene>
    <name evidence="1" type="ORF">CLOBOL_06951</name>
</gene>
<name>A8S523_ENTBW</name>
<accession>A8S523</accession>
<comment type="caution">
    <text evidence="1">The sequence shown here is derived from an EMBL/GenBank/DDBJ whole genome shotgun (WGS) entry which is preliminary data.</text>
</comment>
<reference evidence="1 2" key="2">
    <citation type="submission" date="2007-09" db="EMBL/GenBank/DDBJ databases">
        <title>Draft genome sequence of Clostridium bolteae (ATCC BAA-613).</title>
        <authorList>
            <person name="Sudarsanam P."/>
            <person name="Ley R."/>
            <person name="Guruge J."/>
            <person name="Turnbaugh P.J."/>
            <person name="Mahowald M."/>
            <person name="Liep D."/>
            <person name="Gordon J."/>
        </authorList>
    </citation>
    <scope>NUCLEOTIDE SEQUENCE [LARGE SCALE GENOMIC DNA]</scope>
    <source>
        <strain evidence="2">ATCC BAA-613 / DSM 15670 / CCUG 46953 / JCM 12243 / WAL 16351</strain>
    </source>
</reference>
<organism evidence="1 2">
    <name type="scientific">Enterocloster bolteae (strain ATCC BAA-613 / DSM 15670 / CCUG 46953 / JCM 12243 / WAL 16351)</name>
    <name type="common">Clostridium bolteae</name>
    <dbReference type="NCBI Taxonomy" id="411902"/>
    <lineage>
        <taxon>Bacteria</taxon>
        <taxon>Bacillati</taxon>
        <taxon>Bacillota</taxon>
        <taxon>Clostridia</taxon>
        <taxon>Lachnospirales</taxon>
        <taxon>Lachnospiraceae</taxon>
        <taxon>Enterocloster</taxon>
    </lineage>
</organism>
<dbReference type="Proteomes" id="UP000005396">
    <property type="component" value="Unassembled WGS sequence"/>
</dbReference>
<evidence type="ECO:0000313" key="1">
    <source>
        <dbReference type="EMBL" id="EDP12721.1"/>
    </source>
</evidence>
<dbReference type="HOGENOM" id="CLU_3134061_0_0_9"/>
<protein>
    <submittedName>
        <fullName evidence="1">Uncharacterized protein</fullName>
    </submittedName>
</protein>
<dbReference type="AlphaFoldDB" id="A8S523"/>
<dbReference type="EMBL" id="ABCC02000069">
    <property type="protein sequence ID" value="EDP12721.1"/>
    <property type="molecule type" value="Genomic_DNA"/>
</dbReference>